<evidence type="ECO:0000256" key="1">
    <source>
        <dbReference type="ARBA" id="ARBA00022448"/>
    </source>
</evidence>
<evidence type="ECO:0000256" key="2">
    <source>
        <dbReference type="ARBA" id="ARBA00022741"/>
    </source>
</evidence>
<keyword evidence="2" id="KW-0547">Nucleotide-binding</keyword>
<dbReference type="InterPro" id="IPR051782">
    <property type="entry name" value="ABC_Transporter_VariousFunc"/>
</dbReference>
<dbReference type="GO" id="GO:0005524">
    <property type="term" value="F:ATP binding"/>
    <property type="evidence" value="ECO:0007669"/>
    <property type="project" value="UniProtKB-KW"/>
</dbReference>
<keyword evidence="1" id="KW-0813">Transport</keyword>
<feature type="non-terminal residue" evidence="4">
    <location>
        <position position="1"/>
    </location>
</feature>
<dbReference type="PANTHER" id="PTHR42939:SF5">
    <property type="entry name" value="ABC-TYPE TRANSPORTER ATP-BINDING PROTEIN ECSA"/>
    <property type="match status" value="1"/>
</dbReference>
<comment type="caution">
    <text evidence="4">The sequence shown here is derived from an EMBL/GenBank/DDBJ whole genome shotgun (WGS) entry which is preliminary data.</text>
</comment>
<dbReference type="SUPFAM" id="SSF52540">
    <property type="entry name" value="P-loop containing nucleoside triphosphate hydrolases"/>
    <property type="match status" value="1"/>
</dbReference>
<protein>
    <submittedName>
        <fullName evidence="4">ABC transporter ATP-binding protein</fullName>
    </submittedName>
</protein>
<evidence type="ECO:0000313" key="4">
    <source>
        <dbReference type="EMBL" id="MDK7294033.1"/>
    </source>
</evidence>
<evidence type="ECO:0000313" key="5">
    <source>
        <dbReference type="Proteomes" id="UP001237917"/>
    </source>
</evidence>
<organism evidence="4 5">
    <name type="scientific">Streptococcus pasteurianus</name>
    <dbReference type="NCBI Taxonomy" id="197614"/>
    <lineage>
        <taxon>Bacteria</taxon>
        <taxon>Bacillati</taxon>
        <taxon>Bacillota</taxon>
        <taxon>Bacilli</taxon>
        <taxon>Lactobacillales</taxon>
        <taxon>Streptococcaceae</taxon>
        <taxon>Streptococcus</taxon>
    </lineage>
</organism>
<accession>A0AAW6YKK1</accession>
<sequence length="87" mass="9811">PFVGLDPLGIDDFTQLLLKKRQAGAAILMSTHILSSAEHYCDRFIFLHEGEIKAQGTLLEIRQRFNKADASLDELYVDLVRGQSHDL</sequence>
<name>A0AAW6YKK1_9STRE</name>
<gene>
    <name evidence="4" type="ORF">QP487_11495</name>
</gene>
<proteinExistence type="predicted"/>
<evidence type="ECO:0000256" key="3">
    <source>
        <dbReference type="ARBA" id="ARBA00022840"/>
    </source>
</evidence>
<reference evidence="4" key="1">
    <citation type="submission" date="2023-05" db="EMBL/GenBank/DDBJ databases">
        <title>Cataloging the Phylogenetic Diversity of Human Bladder Bacteria.</title>
        <authorList>
            <person name="Du J."/>
        </authorList>
    </citation>
    <scope>NUCLEOTIDE SEQUENCE</scope>
    <source>
        <strain evidence="4">UMB0765</strain>
    </source>
</reference>
<dbReference type="InterPro" id="IPR027417">
    <property type="entry name" value="P-loop_NTPase"/>
</dbReference>
<dbReference type="EMBL" id="JASOPU010000077">
    <property type="protein sequence ID" value="MDK7294033.1"/>
    <property type="molecule type" value="Genomic_DNA"/>
</dbReference>
<keyword evidence="3 4" id="KW-0067">ATP-binding</keyword>
<dbReference type="Gene3D" id="3.40.50.300">
    <property type="entry name" value="P-loop containing nucleotide triphosphate hydrolases"/>
    <property type="match status" value="1"/>
</dbReference>
<dbReference type="PANTHER" id="PTHR42939">
    <property type="entry name" value="ABC TRANSPORTER ATP-BINDING PROTEIN ALBC-RELATED"/>
    <property type="match status" value="1"/>
</dbReference>
<dbReference type="AlphaFoldDB" id="A0AAW6YKK1"/>
<dbReference type="Proteomes" id="UP001237917">
    <property type="component" value="Unassembled WGS sequence"/>
</dbReference>